<dbReference type="RefSeq" id="WP_071066924.1">
    <property type="nucleotide sequence ID" value="NZ_JBFLUH010000416.1"/>
</dbReference>
<name>A0A1S1PH35_9ACTN</name>
<keyword evidence="3" id="KW-1185">Reference proteome</keyword>
<dbReference type="SUPFAM" id="SSF51219">
    <property type="entry name" value="TRAP-like"/>
    <property type="match status" value="1"/>
</dbReference>
<organism evidence="2 3">
    <name type="scientific">Parafrankia soli</name>
    <dbReference type="NCBI Taxonomy" id="2599596"/>
    <lineage>
        <taxon>Bacteria</taxon>
        <taxon>Bacillati</taxon>
        <taxon>Actinomycetota</taxon>
        <taxon>Actinomycetes</taxon>
        <taxon>Frankiales</taxon>
        <taxon>Frankiaceae</taxon>
        <taxon>Parafrankia</taxon>
    </lineage>
</organism>
<dbReference type="InterPro" id="IPR036983">
    <property type="entry name" value="AIM24_sf"/>
</dbReference>
<evidence type="ECO:0000313" key="3">
    <source>
        <dbReference type="Proteomes" id="UP000179769"/>
    </source>
</evidence>
<evidence type="ECO:0000256" key="1">
    <source>
        <dbReference type="SAM" id="MobiDB-lite"/>
    </source>
</evidence>
<comment type="caution">
    <text evidence="2">The sequence shown here is derived from an EMBL/GenBank/DDBJ whole genome shotgun (WGS) entry which is preliminary data.</text>
</comment>
<evidence type="ECO:0000313" key="2">
    <source>
        <dbReference type="EMBL" id="OHV20295.1"/>
    </source>
</evidence>
<dbReference type="AlphaFoldDB" id="A0A1S1PH35"/>
<dbReference type="OrthoDB" id="6048299at2"/>
<dbReference type="PANTHER" id="PTHR38074">
    <property type="entry name" value="ALTERED INHERITANCE OF MITOCHONDRIA PROTEIN 24, MITOCHONDRIAL"/>
    <property type="match status" value="1"/>
</dbReference>
<proteinExistence type="predicted"/>
<reference evidence="3" key="1">
    <citation type="submission" date="2016-07" db="EMBL/GenBank/DDBJ databases">
        <title>Frankia sp. NRRL B-16219 Genome sequencing.</title>
        <authorList>
            <person name="Ghodhbane-Gtari F."/>
            <person name="Swanson E."/>
            <person name="Gueddou A."/>
            <person name="Louati M."/>
            <person name="Nouioui I."/>
            <person name="Hezbri K."/>
            <person name="Abebe-Akele F."/>
            <person name="Simpson S."/>
            <person name="Morris K."/>
            <person name="Thomas K."/>
            <person name="Gtari M."/>
            <person name="Tisa L.S."/>
        </authorList>
    </citation>
    <scope>NUCLEOTIDE SEQUENCE [LARGE SCALE GENOMIC DNA]</scope>
    <source>
        <strain evidence="3">NRRL B-16219</strain>
    </source>
</reference>
<dbReference type="Gene3D" id="3.60.160.10">
    <property type="entry name" value="Mitochondrial biogenesis AIM24"/>
    <property type="match status" value="1"/>
</dbReference>
<dbReference type="PANTHER" id="PTHR38074:SF1">
    <property type="entry name" value="ALTERED INHERITANCE OF MITOCHONDRIA PROTEIN 24, MITOCHONDRIAL"/>
    <property type="match status" value="1"/>
</dbReference>
<sequence>MVPVNQPLGQHAAGSSGGPPFALEEGDRMLRVRLDGGEMYAKQGSMVAYRGKVDFAYKGQGVGGYLRRAVTGEGQDLMRVKGRGTVWFAESGSHISIFHLDNDRITVNGRSLLALESGVRYKITTTSGGIGAMIAGGVFNTEVSGTGGVGVLCLGSPLVLPTDEPVCVDRDAAVAWTAGVRTRVISSFKVGNLIGRTSGELAQIEYSGRGGFVVVQCGEIPARGAEPSS</sequence>
<feature type="region of interest" description="Disordered" evidence="1">
    <location>
        <begin position="1"/>
        <end position="22"/>
    </location>
</feature>
<dbReference type="InterPro" id="IPR016031">
    <property type="entry name" value="Trp_RNA-bd_attenuator-like_dom"/>
</dbReference>
<dbReference type="Pfam" id="PF01987">
    <property type="entry name" value="AIM24"/>
    <property type="match status" value="1"/>
</dbReference>
<dbReference type="Proteomes" id="UP000179769">
    <property type="component" value="Unassembled WGS sequence"/>
</dbReference>
<dbReference type="EMBL" id="MAXA01000268">
    <property type="protein sequence ID" value="OHV20295.1"/>
    <property type="molecule type" value="Genomic_DNA"/>
</dbReference>
<protein>
    <recommendedName>
        <fullName evidence="4">AIM24 family protein</fullName>
    </recommendedName>
</protein>
<dbReference type="InterPro" id="IPR002838">
    <property type="entry name" value="AIM24"/>
</dbReference>
<accession>A0A1S1PH35</accession>
<gene>
    <name evidence="2" type="ORF">BBK14_08710</name>
</gene>
<evidence type="ECO:0008006" key="4">
    <source>
        <dbReference type="Google" id="ProtNLM"/>
    </source>
</evidence>